<dbReference type="EMBL" id="CAMGYJ010000009">
    <property type="protein sequence ID" value="CAI0476712.1"/>
    <property type="molecule type" value="Genomic_DNA"/>
</dbReference>
<gene>
    <name evidence="1" type="ORF">LITE_LOCUS40895</name>
</gene>
<reference evidence="1" key="1">
    <citation type="submission" date="2022-08" db="EMBL/GenBank/DDBJ databases">
        <authorList>
            <person name="Gutierrez-Valencia J."/>
        </authorList>
    </citation>
    <scope>NUCLEOTIDE SEQUENCE</scope>
</reference>
<evidence type="ECO:0000313" key="1">
    <source>
        <dbReference type="EMBL" id="CAI0476712.1"/>
    </source>
</evidence>
<organism evidence="1 2">
    <name type="scientific">Linum tenue</name>
    <dbReference type="NCBI Taxonomy" id="586396"/>
    <lineage>
        <taxon>Eukaryota</taxon>
        <taxon>Viridiplantae</taxon>
        <taxon>Streptophyta</taxon>
        <taxon>Embryophyta</taxon>
        <taxon>Tracheophyta</taxon>
        <taxon>Spermatophyta</taxon>
        <taxon>Magnoliopsida</taxon>
        <taxon>eudicotyledons</taxon>
        <taxon>Gunneridae</taxon>
        <taxon>Pentapetalae</taxon>
        <taxon>rosids</taxon>
        <taxon>fabids</taxon>
        <taxon>Malpighiales</taxon>
        <taxon>Linaceae</taxon>
        <taxon>Linum</taxon>
    </lineage>
</organism>
<evidence type="ECO:0000313" key="2">
    <source>
        <dbReference type="Proteomes" id="UP001154282"/>
    </source>
</evidence>
<sequence length="60" mass="6908">MEFCCRQSFSYPASCCILRLTCVHYYCSEHITTRALTFSLSQHICLPSELILINKHPSPN</sequence>
<name>A0AAV0Q292_9ROSI</name>
<dbReference type="AlphaFoldDB" id="A0AAV0Q292"/>
<protein>
    <submittedName>
        <fullName evidence="1">Uncharacterized protein</fullName>
    </submittedName>
</protein>
<dbReference type="Proteomes" id="UP001154282">
    <property type="component" value="Unassembled WGS sequence"/>
</dbReference>
<feature type="non-terminal residue" evidence="1">
    <location>
        <position position="60"/>
    </location>
</feature>
<accession>A0AAV0Q292</accession>
<proteinExistence type="predicted"/>
<keyword evidence="2" id="KW-1185">Reference proteome</keyword>
<comment type="caution">
    <text evidence="1">The sequence shown here is derived from an EMBL/GenBank/DDBJ whole genome shotgun (WGS) entry which is preliminary data.</text>
</comment>